<organism evidence="2 3">
    <name type="scientific">Calypte anna</name>
    <name type="common">Anna's hummingbird</name>
    <name type="synonym">Archilochus anna</name>
    <dbReference type="NCBI Taxonomy" id="9244"/>
    <lineage>
        <taxon>Eukaryota</taxon>
        <taxon>Metazoa</taxon>
        <taxon>Chordata</taxon>
        <taxon>Craniata</taxon>
        <taxon>Vertebrata</taxon>
        <taxon>Euteleostomi</taxon>
        <taxon>Archelosauria</taxon>
        <taxon>Archosauria</taxon>
        <taxon>Dinosauria</taxon>
        <taxon>Saurischia</taxon>
        <taxon>Theropoda</taxon>
        <taxon>Coelurosauria</taxon>
        <taxon>Aves</taxon>
        <taxon>Neognathae</taxon>
        <taxon>Neoaves</taxon>
        <taxon>Strisores</taxon>
        <taxon>Apodiformes</taxon>
        <taxon>Trochilidae</taxon>
        <taxon>Calypte</taxon>
    </lineage>
</organism>
<feature type="non-terminal residue" evidence="2">
    <location>
        <position position="1"/>
    </location>
</feature>
<gene>
    <name evidence="2" type="ORF">N300_05072</name>
</gene>
<name>A0A091I229_CALAN</name>
<dbReference type="Proteomes" id="UP000054308">
    <property type="component" value="Unassembled WGS sequence"/>
</dbReference>
<reference evidence="2 3" key="1">
    <citation type="submission" date="2014-04" db="EMBL/GenBank/DDBJ databases">
        <title>Genome evolution of avian class.</title>
        <authorList>
            <person name="Zhang G."/>
            <person name="Li C."/>
        </authorList>
    </citation>
    <scope>NUCLEOTIDE SEQUENCE [LARGE SCALE GENOMIC DNA]</scope>
    <source>
        <strain evidence="2">BGI_N300</strain>
    </source>
</reference>
<feature type="non-terminal residue" evidence="2">
    <location>
        <position position="96"/>
    </location>
</feature>
<evidence type="ECO:0000256" key="1">
    <source>
        <dbReference type="SAM" id="MobiDB-lite"/>
    </source>
</evidence>
<protein>
    <submittedName>
        <fullName evidence="2">E3 ubiquitin-protein ligase RNF213</fullName>
    </submittedName>
</protein>
<feature type="region of interest" description="Disordered" evidence="1">
    <location>
        <begin position="1"/>
        <end position="49"/>
    </location>
</feature>
<dbReference type="AlphaFoldDB" id="A0A091I229"/>
<evidence type="ECO:0000313" key="3">
    <source>
        <dbReference type="Proteomes" id="UP000054308"/>
    </source>
</evidence>
<feature type="compositionally biased region" description="Polar residues" evidence="1">
    <location>
        <begin position="1"/>
        <end position="19"/>
    </location>
</feature>
<dbReference type="EMBL" id="KL218030">
    <property type="protein sequence ID" value="KFP01503.1"/>
    <property type="molecule type" value="Genomic_DNA"/>
</dbReference>
<keyword evidence="3" id="KW-1185">Reference proteome</keyword>
<accession>A0A091I229</accession>
<evidence type="ECO:0000313" key="2">
    <source>
        <dbReference type="EMBL" id="KFP01503.1"/>
    </source>
</evidence>
<sequence>TPSEKVQQGTEKTSWTKGPQVSGKIGASAVTESGKSKHQQRNQQPVNKIKESDEVTVYFHAVLSKDFKVDPETHKVFIRAEGISSSAGMKDICELT</sequence>
<proteinExistence type="predicted"/>
<dbReference type="STRING" id="9244.A0A091I229"/>